<dbReference type="InterPro" id="IPR056152">
    <property type="entry name" value="Beta-prop_IFT122_2nd"/>
</dbReference>
<feature type="domain" description="IFT122 second beta-propeller" evidence="15">
    <location>
        <begin position="391"/>
        <end position="504"/>
    </location>
</feature>
<dbReference type="GO" id="GO:0097730">
    <property type="term" value="C:non-motile cilium"/>
    <property type="evidence" value="ECO:0007669"/>
    <property type="project" value="TreeGrafter"/>
</dbReference>
<keyword evidence="3" id="KW-0217">Developmental protein</keyword>
<dbReference type="SUPFAM" id="SSF50978">
    <property type="entry name" value="WD40 repeat-like"/>
    <property type="match status" value="2"/>
</dbReference>
<dbReference type="Pfam" id="PF25295">
    <property type="entry name" value="TPR_IFT122"/>
    <property type="match status" value="1"/>
</dbReference>
<dbReference type="Proteomes" id="UP000008225">
    <property type="component" value="Chromosome 15"/>
</dbReference>
<evidence type="ECO:0000256" key="7">
    <source>
        <dbReference type="ARBA" id="ARBA00022794"/>
    </source>
</evidence>
<dbReference type="InterPro" id="IPR039857">
    <property type="entry name" value="Ift122/121"/>
</dbReference>
<evidence type="ECO:0000259" key="17">
    <source>
        <dbReference type="Pfam" id="PF25144"/>
    </source>
</evidence>
<comment type="subcellular location">
    <subcellularLocation>
        <location evidence="1">Cytoplasm</location>
        <location evidence="1">Cytoskeleton</location>
        <location evidence="1">Cilium basal body</location>
    </subcellularLocation>
</comment>
<feature type="repeat" description="WD" evidence="14">
    <location>
        <begin position="49"/>
        <end position="80"/>
    </location>
</feature>
<keyword evidence="9" id="KW-0206">Cytoskeleton</keyword>
<evidence type="ECO:0000256" key="5">
    <source>
        <dbReference type="ARBA" id="ARBA00022574"/>
    </source>
</evidence>
<evidence type="ECO:0000256" key="14">
    <source>
        <dbReference type="PROSITE-ProRule" id="PRU00221"/>
    </source>
</evidence>
<dbReference type="InterPro" id="IPR056153">
    <property type="entry name" value="Beta-prop_IFT122_1st"/>
</dbReference>
<comment type="subunit">
    <text evidence="12">Component of the IFT complex A (IFT-A) complex. IFT-A complex is divided into a core subcomplex composed of IFT122:IFT140:WDR19 which is associated with TULP3 and a peripheral subcomplex composed of IFT43:WDR35:TTC21B. Interacts with IFT43:WDR35; the interaction connects the 2 IFT-A subcomplexes. Interacts with IFTAP; the interaction associates IFTAP with IFT-A complex.</text>
</comment>
<gene>
    <name evidence="19" type="primary">IFT122</name>
</gene>
<dbReference type="InterPro" id="IPR056838">
    <property type="entry name" value="Zn_ribbon_IFT122"/>
</dbReference>
<keyword evidence="20" id="KW-1185">Reference proteome</keyword>
<evidence type="ECO:0000256" key="11">
    <source>
        <dbReference type="ARBA" id="ARBA00060184"/>
    </source>
</evidence>
<organism evidence="19 20">
    <name type="scientific">Callithrix jacchus</name>
    <name type="common">White-tufted-ear marmoset</name>
    <name type="synonym">Simia Jacchus</name>
    <dbReference type="NCBI Taxonomy" id="9483"/>
    <lineage>
        <taxon>Eukaryota</taxon>
        <taxon>Metazoa</taxon>
        <taxon>Chordata</taxon>
        <taxon>Craniata</taxon>
        <taxon>Vertebrata</taxon>
        <taxon>Euteleostomi</taxon>
        <taxon>Mammalia</taxon>
        <taxon>Eutheria</taxon>
        <taxon>Euarchontoglires</taxon>
        <taxon>Primates</taxon>
        <taxon>Haplorrhini</taxon>
        <taxon>Platyrrhini</taxon>
        <taxon>Cebidae</taxon>
        <taxon>Callitrichinae</taxon>
        <taxon>Callithrix</taxon>
        <taxon>Callithrix</taxon>
    </lineage>
</organism>
<feature type="domain" description="IFT122 zinc ribbon" evidence="17">
    <location>
        <begin position="946"/>
        <end position="990"/>
    </location>
</feature>
<name>A0A8I3WFT6_CALJA</name>
<dbReference type="Gene3D" id="1.25.40.470">
    <property type="match status" value="2"/>
</dbReference>
<comment type="function">
    <text evidence="11">As a component of the IFT complex A (IFT-A), a complex required for retrograde ciliary transport and entry into cilia of G protein-coupled receptors (GPCRs), it is required in ciliogenesis and ciliary protein trafficking. Involved in cilia formation during neuronal patterning. Acts as a negative regulator of Shh signaling. Required to recruit TULP3 to primary cilia.</text>
</comment>
<reference evidence="19 20" key="1">
    <citation type="submission" date="2009-03" db="EMBL/GenBank/DDBJ databases">
        <authorList>
            <person name="Warren W."/>
            <person name="Ye L."/>
            <person name="Minx P."/>
            <person name="Worley K."/>
            <person name="Gibbs R."/>
            <person name="Wilson R.K."/>
        </authorList>
    </citation>
    <scope>NUCLEOTIDE SEQUENCE [LARGE SCALE GENOMIC DNA]</scope>
</reference>
<keyword evidence="10" id="KW-0966">Cell projection</keyword>
<sequence>MRAVLTWRDKAEHCINDIAFKPDGTQLILAAGNRLLVYDTSDGTLLQPLKGHKDTVYCVAYAKDGKRFASGSADKSIIIWTSKLEGILKYTHNDSIQCVSYNPVTHQLASCSSSDFGLWSPEQKSISKHKSSSKIICCSWTNDGQYLALGMFNGIISIRNKNGEEKVKIERPGGSLSPVWSICWNPSREEHNDILAVADWGQKLSFYQLSGKQIGKDRVLNFDPCCISYFTKGEYILLGGSDKQVSLFTKDGVRLGTVGEQNSWVWTCRVKPDSNYVVVGCQDGTISFYQLIFSTVHGLYKDRYAYRDSMTDVIVQHLITEQKVRMKCKELVKKIAIYRNRLAIQLPEKILIYELYSEDSSDMHYRVKERIVKKFECNLLVVCANHIILCQILKIFVDNLFAIILLKQATAVRCLDMSASRKKLAVVDENDTCLVYDIDTKELLFQEPNANSVAWNTQCEDMLCFSGGGYLNIKASTFPVHRQKLQGFVVGYNGSKIFCLHVFSISAVEVPQSAPMYQYLDRKMFKEAYQIACLGVTDTDWHELAMEALEGLDFETAKKAFIRVRDLRYLELISSIEERKKRGETNKDLFLADVFSYQGKFHEAAKLYKRSGHENLALEMYTDLRMFEYVKDFLGSGDPKEIKMLITKQADWARNIKEPKAAVEMYISAGEHVKAIEICGHHGWVDMLIDIARKLDKAEREPLLLCATYLKKLDSPDYAAETYLKMGDLKSLVQLHVETQRWDEAFALGEKHPEFKDDIYVPYAQWLAENDRFEEAQQAFHKAGRQREAVQVLEQLTDNAVAESRFNDAAYYYWMLSMQCLDIAQADPAQKDVMLGKFHHFQRLAELYHAYHAIHRHTEDPFSVHGPETLFNISRFLLHSLPKDTPSGISKVKILFTLAKQSKALGAYRLARHAYDKLQGLYIPARFQKSIELGTLTIRAKPFHDSEELVPLCYRCSTNNPLLNNLGNVCINCRQPFVFSASSYDVLHLVEFCLEEGITDEEAISLIDLEAPRPKREDRQRETINNSSQILQLVETKDSMGDEDPFTAKLSFEQGGSEFVPVMVSRLVLRSMSRRDVIIKRWPPPLRWQYFRSLLPDASITMCPSCFQMFHSEDYELLVLQHGCCPYCRRRKDDPGP</sequence>
<dbReference type="GO" id="GO:0045184">
    <property type="term" value="P:establishment of protein localization"/>
    <property type="evidence" value="ECO:0007669"/>
    <property type="project" value="UniProtKB-ARBA"/>
</dbReference>
<dbReference type="GO" id="GO:1905515">
    <property type="term" value="P:non-motile cilium assembly"/>
    <property type="evidence" value="ECO:0007669"/>
    <property type="project" value="TreeGrafter"/>
</dbReference>
<evidence type="ECO:0000256" key="9">
    <source>
        <dbReference type="ARBA" id="ARBA00023212"/>
    </source>
</evidence>
<accession>A0A8I3WFT6</accession>
<evidence type="ECO:0000313" key="19">
    <source>
        <dbReference type="Ensembl" id="ENSCJAP00000086974.1"/>
    </source>
</evidence>
<dbReference type="PANTHER" id="PTHR12764:SF4">
    <property type="entry name" value="INTRAFLAGELLAR TRANSPORT PROTEIN 122 HOMOLOG"/>
    <property type="match status" value="1"/>
</dbReference>
<dbReference type="Ensembl" id="ENSCJAT00000118299.1">
    <property type="protein sequence ID" value="ENSCJAP00000086974.1"/>
    <property type="gene ID" value="ENSCJAG00000017213.5"/>
</dbReference>
<dbReference type="FunFam" id="1.25.40.470:FF:000005">
    <property type="entry name" value="Intraflagellar transport protein 122 homolog"/>
    <property type="match status" value="1"/>
</dbReference>
<dbReference type="PROSITE" id="PS50294">
    <property type="entry name" value="WD_REPEATS_REGION"/>
    <property type="match status" value="1"/>
</dbReference>
<evidence type="ECO:0000259" key="16">
    <source>
        <dbReference type="Pfam" id="PF23381"/>
    </source>
</evidence>
<dbReference type="GO" id="GO:0030991">
    <property type="term" value="C:intraciliary transport particle A"/>
    <property type="evidence" value="ECO:0007669"/>
    <property type="project" value="UniProtKB-ARBA"/>
</dbReference>
<evidence type="ECO:0000256" key="1">
    <source>
        <dbReference type="ARBA" id="ARBA00004120"/>
    </source>
</evidence>
<reference evidence="19" key="3">
    <citation type="submission" date="2025-09" db="UniProtKB">
        <authorList>
            <consortium name="Ensembl"/>
        </authorList>
    </citation>
    <scope>IDENTIFICATION</scope>
</reference>
<feature type="domain" description="IFT122 first beta-propeller" evidence="16">
    <location>
        <begin position="189"/>
        <end position="292"/>
    </location>
</feature>
<evidence type="ECO:0000259" key="15">
    <source>
        <dbReference type="Pfam" id="PF23377"/>
    </source>
</evidence>
<dbReference type="InterPro" id="IPR036322">
    <property type="entry name" value="WD40_repeat_dom_sf"/>
</dbReference>
<keyword evidence="6" id="KW-0677">Repeat</keyword>
<reference evidence="19" key="2">
    <citation type="submission" date="2025-08" db="UniProtKB">
        <authorList>
            <consortium name="Ensembl"/>
        </authorList>
    </citation>
    <scope>IDENTIFICATION</scope>
</reference>
<dbReference type="InterPro" id="IPR015943">
    <property type="entry name" value="WD40/YVTN_repeat-like_dom_sf"/>
</dbReference>
<evidence type="ECO:0000256" key="13">
    <source>
        <dbReference type="ARBA" id="ARBA00075661"/>
    </source>
</evidence>
<dbReference type="Pfam" id="PF25143">
    <property type="entry name" value="Zn_ribbon_IFT122_C"/>
    <property type="match status" value="1"/>
</dbReference>
<evidence type="ECO:0000256" key="4">
    <source>
        <dbReference type="ARBA" id="ARBA00022490"/>
    </source>
</evidence>
<dbReference type="Pfam" id="PF23377">
    <property type="entry name" value="Beta-prop_IFT122_2nd"/>
    <property type="match status" value="1"/>
</dbReference>
<evidence type="ECO:0000259" key="18">
    <source>
        <dbReference type="Pfam" id="PF25295"/>
    </source>
</evidence>
<evidence type="ECO:0000256" key="12">
    <source>
        <dbReference type="ARBA" id="ARBA00062500"/>
    </source>
</evidence>
<dbReference type="GO" id="GO:0061512">
    <property type="term" value="P:protein localization to cilium"/>
    <property type="evidence" value="ECO:0007669"/>
    <property type="project" value="UniProtKB-ARBA"/>
</dbReference>
<dbReference type="GO" id="GO:0007399">
    <property type="term" value="P:nervous system development"/>
    <property type="evidence" value="ECO:0007669"/>
    <property type="project" value="UniProtKB-ARBA"/>
</dbReference>
<evidence type="ECO:0000256" key="6">
    <source>
        <dbReference type="ARBA" id="ARBA00022737"/>
    </source>
</evidence>
<dbReference type="Gene3D" id="2.130.10.10">
    <property type="entry name" value="YVTN repeat-like/Quinoprotein amine dehydrogenase"/>
    <property type="match status" value="2"/>
</dbReference>
<dbReference type="AlphaFoldDB" id="A0A8I3WFT6"/>
<dbReference type="GO" id="GO:0048593">
    <property type="term" value="P:camera-type eye morphogenesis"/>
    <property type="evidence" value="ECO:0007669"/>
    <property type="project" value="UniProtKB-ARBA"/>
</dbReference>
<dbReference type="PROSITE" id="PS50082">
    <property type="entry name" value="WD_REPEATS_2"/>
    <property type="match status" value="1"/>
</dbReference>
<keyword evidence="5 14" id="KW-0853">WD repeat</keyword>
<keyword evidence="4" id="KW-0963">Cytoplasm</keyword>
<dbReference type="GO" id="GO:0036064">
    <property type="term" value="C:ciliary basal body"/>
    <property type="evidence" value="ECO:0007669"/>
    <property type="project" value="UniProtKB-ARBA"/>
</dbReference>
<dbReference type="SMART" id="SM00320">
    <property type="entry name" value="WD40"/>
    <property type="match status" value="8"/>
</dbReference>
<protein>
    <recommendedName>
        <fullName evidence="2">Intraflagellar transport protein 122 homolog</fullName>
    </recommendedName>
    <alternativeName>
        <fullName evidence="13">WD repeat-containing protein 10</fullName>
    </alternativeName>
</protein>
<feature type="domain" description="IFT122 first beta-propeller" evidence="16">
    <location>
        <begin position="2"/>
        <end position="188"/>
    </location>
</feature>
<dbReference type="InterPro" id="IPR001680">
    <property type="entry name" value="WD40_rpt"/>
</dbReference>
<keyword evidence="8" id="KW-0969">Cilium</keyword>
<dbReference type="GO" id="GO:0035721">
    <property type="term" value="P:intraciliary retrograde transport"/>
    <property type="evidence" value="ECO:0007669"/>
    <property type="project" value="TreeGrafter"/>
</dbReference>
<dbReference type="GO" id="GO:0007507">
    <property type="term" value="P:heart development"/>
    <property type="evidence" value="ECO:0007669"/>
    <property type="project" value="UniProtKB-ARBA"/>
</dbReference>
<feature type="domain" description="Intraflagellar transport protein 122 homolog TPR" evidence="18">
    <location>
        <begin position="512"/>
        <end position="892"/>
    </location>
</feature>
<dbReference type="GeneTree" id="ENSGT00390000001016"/>
<dbReference type="PANTHER" id="PTHR12764">
    <property type="entry name" value="WD REPEAT DOMAIN-RELATED"/>
    <property type="match status" value="1"/>
</dbReference>
<evidence type="ECO:0000256" key="10">
    <source>
        <dbReference type="ARBA" id="ARBA00023273"/>
    </source>
</evidence>
<keyword evidence="7" id="KW-0970">Cilium biogenesis/degradation</keyword>
<evidence type="ECO:0000313" key="20">
    <source>
        <dbReference type="Proteomes" id="UP000008225"/>
    </source>
</evidence>
<dbReference type="Pfam" id="PF23381">
    <property type="entry name" value="Beta-prop_IFT122_1st"/>
    <property type="match status" value="2"/>
</dbReference>
<dbReference type="GO" id="GO:0008589">
    <property type="term" value="P:regulation of smoothened signaling pathway"/>
    <property type="evidence" value="ECO:0007669"/>
    <property type="project" value="UniProtKB-ARBA"/>
</dbReference>
<evidence type="ECO:0000256" key="3">
    <source>
        <dbReference type="ARBA" id="ARBA00022473"/>
    </source>
</evidence>
<proteinExistence type="predicted"/>
<evidence type="ECO:0000256" key="8">
    <source>
        <dbReference type="ARBA" id="ARBA00023069"/>
    </source>
</evidence>
<dbReference type="Pfam" id="PF25144">
    <property type="entry name" value="Zn_ribbon_IFT122"/>
    <property type="match status" value="1"/>
</dbReference>
<evidence type="ECO:0000256" key="2">
    <source>
        <dbReference type="ARBA" id="ARBA00019442"/>
    </source>
</evidence>
<dbReference type="FunFam" id="1.25.40.470:FF:000003">
    <property type="entry name" value="intraflagellar transport protein 122 homolog"/>
    <property type="match status" value="1"/>
</dbReference>
<dbReference type="FunFam" id="2.130.10.10:FF:000176">
    <property type="entry name" value="Intraflagellar transport protein 122 homolog"/>
    <property type="match status" value="1"/>
</dbReference>
<dbReference type="InterPro" id="IPR057411">
    <property type="entry name" value="TPR_IFT122"/>
</dbReference>